<reference evidence="2 3" key="1">
    <citation type="submission" date="2024-04" db="EMBL/GenBank/DDBJ databases">
        <authorList>
            <consortium name="Genoscope - CEA"/>
            <person name="William W."/>
        </authorList>
    </citation>
    <scope>NUCLEOTIDE SEQUENCE [LARGE SCALE GENOMIC DNA]</scope>
</reference>
<dbReference type="Proteomes" id="UP001497497">
    <property type="component" value="Unassembled WGS sequence"/>
</dbReference>
<feature type="region of interest" description="Disordered" evidence="1">
    <location>
        <begin position="170"/>
        <end position="287"/>
    </location>
</feature>
<name>A0AAV2I433_LYMST</name>
<organism evidence="2 3">
    <name type="scientific">Lymnaea stagnalis</name>
    <name type="common">Great pond snail</name>
    <name type="synonym">Helix stagnalis</name>
    <dbReference type="NCBI Taxonomy" id="6523"/>
    <lineage>
        <taxon>Eukaryota</taxon>
        <taxon>Metazoa</taxon>
        <taxon>Spiralia</taxon>
        <taxon>Lophotrochozoa</taxon>
        <taxon>Mollusca</taxon>
        <taxon>Gastropoda</taxon>
        <taxon>Heterobranchia</taxon>
        <taxon>Euthyneura</taxon>
        <taxon>Panpulmonata</taxon>
        <taxon>Hygrophila</taxon>
        <taxon>Lymnaeoidea</taxon>
        <taxon>Lymnaeidae</taxon>
        <taxon>Lymnaea</taxon>
    </lineage>
</organism>
<sequence>MRCQKQQDCAAATLEQFSLCPPGGVEVDIGVCEICCSTTSCVQGMINTALPLDNVHSSVFCPGTCTSNDALMCLVTGTQCNVDEFCQIGVDPFLQVHGHCRKLNQMQNCRDELSKFSCTNPVFHGGHFSHCVFDCCTTDACLQGHFGNDWNNIHHLTTWLPVTNINTDTDTTNRPHITQAPTTATVLTQAPATTHAPTTRTTQAPTTTTRAPTTTTHAPATTTTTHAPASTTTTQAPTTTTTTHAPTTTTTTQAPTTTRATTQAPTTTSTTQAPATTTQAPTTTTTKAATQDHIVLTFRPQSTVESLVSVHTPVPAATAETIETHNDAPVFCTICSDAECTASTHIQFCMPGFCKVTITDDPSGKMLLTKSCATRSECRALWWDQTSRNPQCMNTLSTLTAATHSDLTCSFCCQSSYCSDNLSASNLVQFN</sequence>
<dbReference type="EMBL" id="CAXITT010000400">
    <property type="protein sequence ID" value="CAL1540786.1"/>
    <property type="molecule type" value="Genomic_DNA"/>
</dbReference>
<evidence type="ECO:0000313" key="3">
    <source>
        <dbReference type="Proteomes" id="UP001497497"/>
    </source>
</evidence>
<gene>
    <name evidence="2" type="ORF">GSLYS_00014435001</name>
</gene>
<evidence type="ECO:0000256" key="1">
    <source>
        <dbReference type="SAM" id="MobiDB-lite"/>
    </source>
</evidence>
<dbReference type="AlphaFoldDB" id="A0AAV2I433"/>
<comment type="caution">
    <text evidence="2">The sequence shown here is derived from an EMBL/GenBank/DDBJ whole genome shotgun (WGS) entry which is preliminary data.</text>
</comment>
<keyword evidence="3" id="KW-1185">Reference proteome</keyword>
<accession>A0AAV2I433</accession>
<proteinExistence type="predicted"/>
<feature type="compositionally biased region" description="Low complexity" evidence="1">
    <location>
        <begin position="188"/>
        <end position="287"/>
    </location>
</feature>
<protein>
    <submittedName>
        <fullName evidence="2">Uncharacterized protein</fullName>
    </submittedName>
</protein>
<feature type="compositionally biased region" description="Polar residues" evidence="1">
    <location>
        <begin position="174"/>
        <end position="187"/>
    </location>
</feature>
<evidence type="ECO:0000313" key="2">
    <source>
        <dbReference type="EMBL" id="CAL1540786.1"/>
    </source>
</evidence>